<protein>
    <submittedName>
        <fullName evidence="5">GT2 family glycosyltransferase</fullName>
    </submittedName>
</protein>
<name>A0ABU0GN68_9CELL</name>
<dbReference type="CDD" id="cd04186">
    <property type="entry name" value="GT_2_like_c"/>
    <property type="match status" value="1"/>
</dbReference>
<accession>A0ABU0GN68</accession>
<dbReference type="Proteomes" id="UP001240250">
    <property type="component" value="Unassembled WGS sequence"/>
</dbReference>
<keyword evidence="3" id="KW-0328">Glycosyltransferase</keyword>
<dbReference type="Pfam" id="PF13641">
    <property type="entry name" value="Glyco_tranf_2_3"/>
    <property type="match status" value="1"/>
</dbReference>
<dbReference type="PANTHER" id="PTHR43179">
    <property type="entry name" value="RHAMNOSYLTRANSFERASE WBBL"/>
    <property type="match status" value="1"/>
</dbReference>
<dbReference type="Gene3D" id="3.90.550.10">
    <property type="entry name" value="Spore Coat Polysaccharide Biosynthesis Protein SpsA, Chain A"/>
    <property type="match status" value="1"/>
</dbReference>
<evidence type="ECO:0000313" key="6">
    <source>
        <dbReference type="Proteomes" id="UP001240250"/>
    </source>
</evidence>
<comment type="caution">
    <text evidence="5">The sequence shown here is derived from an EMBL/GenBank/DDBJ whole genome shotgun (WGS) entry which is preliminary data.</text>
</comment>
<dbReference type="SUPFAM" id="SSF53448">
    <property type="entry name" value="Nucleotide-diphospho-sugar transferases"/>
    <property type="match status" value="1"/>
</dbReference>
<gene>
    <name evidence="5" type="ORF">JO380_002884</name>
</gene>
<sequence length="351" mass="37692">MTDPRRHEGTTATAGAADVLMLAFGAEPYLHEAVAAVLASEGVDVRLTLVDNGCTTDAVATLPPDPRVRLVVPGSNLGFTGGMNAAAAGTSGRPLVLVNSDAVVAPDAVATLVTALADDPRLGVAGGLVRLASDPDRVNSAGNPLHVLGLCWAGGLDEPVAAHATGREVASASGALVAVDRALWDELGGFPEEYFAYLEDLELSWRAWQHGRTVRYVPAASAVHHFEFGRSPLKMYLLERNRLLFVLTTYEARTLALLAVPLLAFDVAMLAVATAQGWGRQKLRGWGWVLRHPGVVARRRRTVQRSRTVPDRDLTHLMTDTFDSAQFPLPAAAAPLQGVLRLWWRLVRRVL</sequence>
<proteinExistence type="inferred from homology"/>
<evidence type="ECO:0000256" key="1">
    <source>
        <dbReference type="ARBA" id="ARBA00004776"/>
    </source>
</evidence>
<keyword evidence="4" id="KW-0808">Transferase</keyword>
<reference evidence="5 6" key="1">
    <citation type="submission" date="2023-07" db="EMBL/GenBank/DDBJ databases">
        <title>Sequencing the genomes of 1000 actinobacteria strains.</title>
        <authorList>
            <person name="Klenk H.-P."/>
        </authorList>
    </citation>
    <scope>NUCLEOTIDE SEQUENCE [LARGE SCALE GENOMIC DNA]</scope>
    <source>
        <strain evidence="5 6">DSM 14785</strain>
    </source>
</reference>
<comment type="similarity">
    <text evidence="2">Belongs to the glycosyltransferase 2 family.</text>
</comment>
<dbReference type="EMBL" id="JAUSVM010000001">
    <property type="protein sequence ID" value="MDQ0426503.1"/>
    <property type="molecule type" value="Genomic_DNA"/>
</dbReference>
<comment type="pathway">
    <text evidence="1">Cell wall biogenesis; cell wall polysaccharide biosynthesis.</text>
</comment>
<dbReference type="RefSeq" id="WP_070319467.1">
    <property type="nucleotide sequence ID" value="NZ_CP194061.1"/>
</dbReference>
<keyword evidence="6" id="KW-1185">Reference proteome</keyword>
<dbReference type="PANTHER" id="PTHR43179:SF12">
    <property type="entry name" value="GALACTOFURANOSYLTRANSFERASE GLFT2"/>
    <property type="match status" value="1"/>
</dbReference>
<dbReference type="InterPro" id="IPR029044">
    <property type="entry name" value="Nucleotide-diphossugar_trans"/>
</dbReference>
<evidence type="ECO:0000256" key="4">
    <source>
        <dbReference type="ARBA" id="ARBA00022679"/>
    </source>
</evidence>
<organism evidence="5 6">
    <name type="scientific">Cellulomonas iranensis</name>
    <dbReference type="NCBI Taxonomy" id="76862"/>
    <lineage>
        <taxon>Bacteria</taxon>
        <taxon>Bacillati</taxon>
        <taxon>Actinomycetota</taxon>
        <taxon>Actinomycetes</taxon>
        <taxon>Micrococcales</taxon>
        <taxon>Cellulomonadaceae</taxon>
        <taxon>Cellulomonas</taxon>
    </lineage>
</organism>
<evidence type="ECO:0000313" key="5">
    <source>
        <dbReference type="EMBL" id="MDQ0426503.1"/>
    </source>
</evidence>
<evidence type="ECO:0000256" key="3">
    <source>
        <dbReference type="ARBA" id="ARBA00022676"/>
    </source>
</evidence>
<evidence type="ECO:0000256" key="2">
    <source>
        <dbReference type="ARBA" id="ARBA00006739"/>
    </source>
</evidence>